<dbReference type="SUPFAM" id="SSF102875">
    <property type="entry name" value="Chromosomal protein MC1"/>
    <property type="match status" value="1"/>
</dbReference>
<name>U1NGM9_9EURY</name>
<dbReference type="HOGENOM" id="CLU_154331_0_0_2"/>
<keyword evidence="2" id="KW-0238">DNA-binding</keyword>
<dbReference type="EMBL" id="KE356561">
    <property type="protein sequence ID" value="ERG95988.1"/>
    <property type="molecule type" value="Genomic_DNA"/>
</dbReference>
<evidence type="ECO:0000313" key="4">
    <source>
        <dbReference type="Proteomes" id="UP000030710"/>
    </source>
</evidence>
<dbReference type="InterPro" id="IPR008674">
    <property type="entry name" value="MC1"/>
</dbReference>
<comment type="function">
    <text evidence="1">Protects DNA against thermal denaturation and modulates transcription.</text>
</comment>
<dbReference type="InterPro" id="IPR036620">
    <property type="entry name" value="MC1_sf"/>
</dbReference>
<evidence type="ECO:0000313" key="3">
    <source>
        <dbReference type="EMBL" id="ERG95988.1"/>
    </source>
</evidence>
<proteinExistence type="predicted"/>
<dbReference type="Gene3D" id="3.10.470.10">
    <property type="entry name" value="Chromosomal protein MC1"/>
    <property type="match status" value="1"/>
</dbReference>
<accession>U1NGM9</accession>
<sequence length="137" mass="15965">MTVKTVLQSEFTPIYLYYIVCSRDIGYVTMVREDGKRNFVMLEDGEKTRQFTGRMPRQAALKAARRLEGYDEYENESAAKSNPTKIRLLERGTDRIHVYHAWAWMDDAPNDKPDWMEGEISTVTKGNVSKQEIEHLE</sequence>
<dbReference type="Pfam" id="PF05854">
    <property type="entry name" value="MC1"/>
    <property type="match status" value="1"/>
</dbReference>
<organism evidence="3 4">
    <name type="scientific">Haloquadratum walsbyi J07HQW2</name>
    <dbReference type="NCBI Taxonomy" id="1238425"/>
    <lineage>
        <taxon>Archaea</taxon>
        <taxon>Methanobacteriati</taxon>
        <taxon>Methanobacteriota</taxon>
        <taxon>Stenosarchaea group</taxon>
        <taxon>Halobacteria</taxon>
        <taxon>Halobacteriales</taxon>
        <taxon>Haloferacaceae</taxon>
        <taxon>Haloquadratum</taxon>
    </lineage>
</organism>
<evidence type="ECO:0000256" key="1">
    <source>
        <dbReference type="ARBA" id="ARBA00002562"/>
    </source>
</evidence>
<gene>
    <name evidence="3" type="ORF">J07HQW2_02449</name>
</gene>
<reference evidence="3 4" key="1">
    <citation type="journal article" date="2013" name="PLoS ONE">
        <title>Assembly-driven community genomics of a hypersaline microbial ecosystem.</title>
        <authorList>
            <person name="Podell S."/>
            <person name="Ugalde J.A."/>
            <person name="Narasingarao P."/>
            <person name="Banfield J.F."/>
            <person name="Heidelberg K.B."/>
            <person name="Allen E.E."/>
        </authorList>
    </citation>
    <scope>NUCLEOTIDE SEQUENCE [LARGE SCALE GENOMIC DNA]</scope>
    <source>
        <strain evidence="4">J07HQW2</strain>
    </source>
</reference>
<protein>
    <submittedName>
        <fullName evidence="3">Non-histone chromosomal protein MC1</fullName>
    </submittedName>
</protein>
<dbReference type="AlphaFoldDB" id="U1NGM9"/>
<dbReference type="eggNOG" id="arCOG04743">
    <property type="taxonomic scope" value="Archaea"/>
</dbReference>
<dbReference type="Proteomes" id="UP000030710">
    <property type="component" value="Unassembled WGS sequence"/>
</dbReference>
<evidence type="ECO:0000256" key="2">
    <source>
        <dbReference type="ARBA" id="ARBA00023125"/>
    </source>
</evidence>
<dbReference type="GO" id="GO:0042262">
    <property type="term" value="P:DNA protection"/>
    <property type="evidence" value="ECO:0007669"/>
    <property type="project" value="InterPro"/>
</dbReference>